<dbReference type="Gene3D" id="3.50.50.60">
    <property type="entry name" value="FAD/NAD(P)-binding domain"/>
    <property type="match status" value="1"/>
</dbReference>
<proteinExistence type="inferred from homology"/>
<dbReference type="SUPFAM" id="SSF51905">
    <property type="entry name" value="FAD/NAD(P)-binding domain"/>
    <property type="match status" value="1"/>
</dbReference>
<dbReference type="Gene3D" id="1.10.8.870">
    <property type="entry name" value="Alpha-glycerophosphate oxidase, cap domain"/>
    <property type="match status" value="1"/>
</dbReference>
<evidence type="ECO:0000313" key="10">
    <source>
        <dbReference type="EMBL" id="GIG40838.1"/>
    </source>
</evidence>
<dbReference type="InterPro" id="IPR006076">
    <property type="entry name" value="FAD-dep_OxRdtase"/>
</dbReference>
<evidence type="ECO:0000256" key="5">
    <source>
        <dbReference type="ARBA" id="ARBA00023002"/>
    </source>
</evidence>
<evidence type="ECO:0000259" key="8">
    <source>
        <dbReference type="Pfam" id="PF01266"/>
    </source>
</evidence>
<gene>
    <name evidence="10" type="ORF">Cph01nite_26000</name>
</gene>
<dbReference type="PROSITE" id="PS00978">
    <property type="entry name" value="FAD_G3PDH_2"/>
    <property type="match status" value="1"/>
</dbReference>
<reference evidence="10 11" key="1">
    <citation type="submission" date="2021-01" db="EMBL/GenBank/DDBJ databases">
        <title>Whole genome shotgun sequence of Cellulomonas phragmiteti NBRC 110785.</title>
        <authorList>
            <person name="Komaki H."/>
            <person name="Tamura T."/>
        </authorList>
    </citation>
    <scope>NUCLEOTIDE SEQUENCE [LARGE SCALE GENOMIC DNA]</scope>
    <source>
        <strain evidence="10 11">NBRC 110785</strain>
    </source>
</reference>
<evidence type="ECO:0000256" key="3">
    <source>
        <dbReference type="ARBA" id="ARBA00022630"/>
    </source>
</evidence>
<dbReference type="PANTHER" id="PTHR11985:SF31">
    <property type="entry name" value="GLYCEROL-3-PHOSPHATE DEHYDROGENASE 2"/>
    <property type="match status" value="1"/>
</dbReference>
<dbReference type="EMBL" id="BONP01000016">
    <property type="protein sequence ID" value="GIG40838.1"/>
    <property type="molecule type" value="Genomic_DNA"/>
</dbReference>
<evidence type="ECO:0000256" key="7">
    <source>
        <dbReference type="SAM" id="MobiDB-lite"/>
    </source>
</evidence>
<evidence type="ECO:0000256" key="6">
    <source>
        <dbReference type="RuleBase" id="RU361217"/>
    </source>
</evidence>
<keyword evidence="5 6" id="KW-0560">Oxidoreductase</keyword>
<keyword evidence="4" id="KW-0274">FAD</keyword>
<dbReference type="PRINTS" id="PR01001">
    <property type="entry name" value="FADG3PDH"/>
</dbReference>
<protein>
    <recommendedName>
        <fullName evidence="6">Glycerol-3-phosphate dehydrogenase</fullName>
        <ecNumber evidence="6">1.1.5.3</ecNumber>
    </recommendedName>
</protein>
<sequence>MTIAATHPTGEVFPPGTATDGHGSTGRDHHMRTAPLTAQARQDALTALRRTSESGRELDVLVVGGGVTGAGIALDAVTRGLSTAIVEGQDWASGTSSRSSKLVHGGLRYLQMLDFHLVREALTERDLLITRLAPHLVKPVSFLYPLENRVWERAYVGAGVALYDTLASVSGTRRAMPMHRHLTRKGMERLFPDLRHDAAIGAVRYWDASVDDARLVETLVRTAVSYGAHAASRTQVVGLQTTAGGAVTGAEVVDLETGEHLDVRARHVINATGVWTEQTESLAGSDGGLRVLASKGIHIVVPRARIEGNTGLILQTEKSVLFIIPWSRYWVIGTTDTPWEQELTHPVATSADIDYVIDHANQVLSRPLTRDDVIGTWAGLRPLLQPGTKEGTSSAKVSREHTVASPTPGLTVVAGGKLTTYRVMAKDAVDFALGSRATTLPSITQDVPLVGAEGLRVVQRQARAIGARYGWDRPRLDHLLHRYGSLLQELTDLCDERPELARPLQHAPAYVGAEIVYAASHEGALHLDDVLMHRTRLNYEQADKGTGALEEIADLVAPVLGWDDATRRREIDAYRARAEAEDAAAAEADDAAAERVRLQAADVTPLLPLDDDDVDAGTKPGSPAGRGSSGPAGT</sequence>
<evidence type="ECO:0000259" key="9">
    <source>
        <dbReference type="Pfam" id="PF16901"/>
    </source>
</evidence>
<dbReference type="InterPro" id="IPR036188">
    <property type="entry name" value="FAD/NAD-bd_sf"/>
</dbReference>
<name>A0ABQ4DNA6_9CELL</name>
<feature type="domain" description="Alpha-glycerophosphate oxidase C-terminal" evidence="9">
    <location>
        <begin position="442"/>
        <end position="567"/>
    </location>
</feature>
<evidence type="ECO:0000313" key="11">
    <source>
        <dbReference type="Proteomes" id="UP000614741"/>
    </source>
</evidence>
<evidence type="ECO:0000256" key="4">
    <source>
        <dbReference type="ARBA" id="ARBA00022827"/>
    </source>
</evidence>
<dbReference type="InterPro" id="IPR000447">
    <property type="entry name" value="G3P_DH_FAD-dep"/>
</dbReference>
<dbReference type="PROSITE" id="PS00977">
    <property type="entry name" value="FAD_G3PDH_1"/>
    <property type="match status" value="1"/>
</dbReference>
<organism evidence="10 11">
    <name type="scientific">Cellulomonas phragmiteti</name>
    <dbReference type="NCBI Taxonomy" id="478780"/>
    <lineage>
        <taxon>Bacteria</taxon>
        <taxon>Bacillati</taxon>
        <taxon>Actinomycetota</taxon>
        <taxon>Actinomycetes</taxon>
        <taxon>Micrococcales</taxon>
        <taxon>Cellulomonadaceae</taxon>
        <taxon>Cellulomonas</taxon>
    </lineage>
</organism>
<dbReference type="Proteomes" id="UP000614741">
    <property type="component" value="Unassembled WGS sequence"/>
</dbReference>
<comment type="catalytic activity">
    <reaction evidence="6">
        <text>a quinone + sn-glycerol 3-phosphate = dihydroxyacetone phosphate + a quinol</text>
        <dbReference type="Rhea" id="RHEA:18977"/>
        <dbReference type="ChEBI" id="CHEBI:24646"/>
        <dbReference type="ChEBI" id="CHEBI:57597"/>
        <dbReference type="ChEBI" id="CHEBI:57642"/>
        <dbReference type="ChEBI" id="CHEBI:132124"/>
        <dbReference type="EC" id="1.1.5.3"/>
    </reaction>
</comment>
<accession>A0ABQ4DNA6</accession>
<comment type="similarity">
    <text evidence="2 6">Belongs to the FAD-dependent glycerol-3-phosphate dehydrogenase family.</text>
</comment>
<dbReference type="InterPro" id="IPR038299">
    <property type="entry name" value="DAO_C_sf"/>
</dbReference>
<comment type="cofactor">
    <cofactor evidence="1 6">
        <name>FAD</name>
        <dbReference type="ChEBI" id="CHEBI:57692"/>
    </cofactor>
</comment>
<dbReference type="InterPro" id="IPR031656">
    <property type="entry name" value="DAO_C"/>
</dbReference>
<feature type="domain" description="FAD dependent oxidoreductase" evidence="8">
    <location>
        <begin position="59"/>
        <end position="422"/>
    </location>
</feature>
<dbReference type="PANTHER" id="PTHR11985">
    <property type="entry name" value="GLYCEROL-3-PHOSPHATE DEHYDROGENASE"/>
    <property type="match status" value="1"/>
</dbReference>
<feature type="region of interest" description="Disordered" evidence="7">
    <location>
        <begin position="603"/>
        <end position="634"/>
    </location>
</feature>
<dbReference type="EC" id="1.1.5.3" evidence="6"/>
<keyword evidence="3 6" id="KW-0285">Flavoprotein</keyword>
<comment type="caution">
    <text evidence="10">The sequence shown here is derived from an EMBL/GenBank/DDBJ whole genome shotgun (WGS) entry which is preliminary data.</text>
</comment>
<evidence type="ECO:0000256" key="1">
    <source>
        <dbReference type="ARBA" id="ARBA00001974"/>
    </source>
</evidence>
<dbReference type="Gene3D" id="3.30.9.10">
    <property type="entry name" value="D-Amino Acid Oxidase, subunit A, domain 2"/>
    <property type="match status" value="1"/>
</dbReference>
<dbReference type="Pfam" id="PF16901">
    <property type="entry name" value="DAO_C"/>
    <property type="match status" value="1"/>
</dbReference>
<feature type="region of interest" description="Disordered" evidence="7">
    <location>
        <begin position="1"/>
        <end position="30"/>
    </location>
</feature>
<evidence type="ECO:0000256" key="2">
    <source>
        <dbReference type="ARBA" id="ARBA00007330"/>
    </source>
</evidence>
<dbReference type="Pfam" id="PF01266">
    <property type="entry name" value="DAO"/>
    <property type="match status" value="1"/>
</dbReference>
<keyword evidence="11" id="KW-1185">Reference proteome</keyword>